<keyword evidence="1" id="KW-0238">DNA-binding</keyword>
<keyword evidence="5" id="KW-1185">Reference proteome</keyword>
<keyword evidence="1" id="KW-0539">Nucleus</keyword>
<dbReference type="Pfam" id="PF09011">
    <property type="entry name" value="HMG_box_2"/>
    <property type="match status" value="1"/>
</dbReference>
<evidence type="ECO:0000313" key="5">
    <source>
        <dbReference type="Proteomes" id="UP001363622"/>
    </source>
</evidence>
<dbReference type="Gene3D" id="1.10.30.10">
    <property type="entry name" value="High mobility group box domain"/>
    <property type="match status" value="2"/>
</dbReference>
<feature type="compositionally biased region" description="Basic residues" evidence="2">
    <location>
        <begin position="60"/>
        <end position="123"/>
    </location>
</feature>
<evidence type="ECO:0000259" key="3">
    <source>
        <dbReference type="PROSITE" id="PS50118"/>
    </source>
</evidence>
<dbReference type="SMART" id="SM00398">
    <property type="entry name" value="HMG"/>
    <property type="match status" value="2"/>
</dbReference>
<dbReference type="EMBL" id="JBBPHU010000012">
    <property type="protein sequence ID" value="KAK7511678.1"/>
    <property type="molecule type" value="Genomic_DNA"/>
</dbReference>
<dbReference type="InterPro" id="IPR009071">
    <property type="entry name" value="HMG_box_dom"/>
</dbReference>
<dbReference type="Proteomes" id="UP001363622">
    <property type="component" value="Unassembled WGS sequence"/>
</dbReference>
<proteinExistence type="predicted"/>
<dbReference type="InterPro" id="IPR036910">
    <property type="entry name" value="HMG_box_dom_sf"/>
</dbReference>
<dbReference type="PROSITE" id="PS50118">
    <property type="entry name" value="HMG_BOX_2"/>
    <property type="match status" value="1"/>
</dbReference>
<accession>A0ABR1KBU8</accession>
<feature type="DNA-binding region" description="HMG box" evidence="1">
    <location>
        <begin position="257"/>
        <end position="320"/>
    </location>
</feature>
<name>A0ABR1KBU8_9PEZI</name>
<feature type="region of interest" description="Disordered" evidence="2">
    <location>
        <begin position="57"/>
        <end position="130"/>
    </location>
</feature>
<sequence length="329" mass="37036">MLARTALARLRAHGPASSARDVAHISRQLAHTYLTSTTATTHLAIAPVVKTFRSYATATKTKKATTKKSPAKKTATRKTATRKTATRKTAKKPVKKAVKKAVKKPVRKRAAKKPVKKPAPKRRGLTERQKLLKEKVKTRENIAQLKATALEEPKALPASAWVLYVSEVFRKLPQGEKTNSVDVIKKAAADFKNIGSSELERLQTQASDNKKRNHEAYTKWVRSHTPQQILDANKARNSLKRKLAVYKKNKINDDRLVKAPKTAYFTFFLERAGSREGSVPERAKQASQEWKNMSAAQKQKYEEIALQDLQRYLKEYKSVFGVEAPRARA</sequence>
<evidence type="ECO:0000313" key="4">
    <source>
        <dbReference type="EMBL" id="KAK7511678.1"/>
    </source>
</evidence>
<gene>
    <name evidence="4" type="ORF">IWZ03DRAFT_66531</name>
</gene>
<feature type="domain" description="HMG box" evidence="3">
    <location>
        <begin position="257"/>
        <end position="320"/>
    </location>
</feature>
<dbReference type="SUPFAM" id="SSF47095">
    <property type="entry name" value="HMG-box"/>
    <property type="match status" value="2"/>
</dbReference>
<comment type="caution">
    <text evidence="4">The sequence shown here is derived from an EMBL/GenBank/DDBJ whole genome shotgun (WGS) entry which is preliminary data.</text>
</comment>
<reference evidence="4 5" key="1">
    <citation type="submission" date="2024-04" db="EMBL/GenBank/DDBJ databases">
        <title>Phyllosticta paracitricarpa is synonymous to the EU quarantine fungus P. citricarpa based on phylogenomic analyses.</title>
        <authorList>
            <consortium name="Lawrence Berkeley National Laboratory"/>
            <person name="Van Ingen-Buijs V.A."/>
            <person name="Van Westerhoven A.C."/>
            <person name="Haridas S."/>
            <person name="Skiadas P."/>
            <person name="Martin F."/>
            <person name="Groenewald J.Z."/>
            <person name="Crous P.W."/>
            <person name="Seidl M.F."/>
        </authorList>
    </citation>
    <scope>NUCLEOTIDE SEQUENCE [LARGE SCALE GENOMIC DNA]</scope>
    <source>
        <strain evidence="4 5">CBS 123371</strain>
    </source>
</reference>
<evidence type="ECO:0000256" key="1">
    <source>
        <dbReference type="PROSITE-ProRule" id="PRU00267"/>
    </source>
</evidence>
<evidence type="ECO:0000256" key="2">
    <source>
        <dbReference type="SAM" id="MobiDB-lite"/>
    </source>
</evidence>
<protein>
    <recommendedName>
        <fullName evidence="3">HMG box domain-containing protein</fullName>
    </recommendedName>
</protein>
<organism evidence="4 5">
    <name type="scientific">Phyllosticta citriasiana</name>
    <dbReference type="NCBI Taxonomy" id="595635"/>
    <lineage>
        <taxon>Eukaryota</taxon>
        <taxon>Fungi</taxon>
        <taxon>Dikarya</taxon>
        <taxon>Ascomycota</taxon>
        <taxon>Pezizomycotina</taxon>
        <taxon>Dothideomycetes</taxon>
        <taxon>Dothideomycetes incertae sedis</taxon>
        <taxon>Botryosphaeriales</taxon>
        <taxon>Phyllostictaceae</taxon>
        <taxon>Phyllosticta</taxon>
    </lineage>
</organism>